<dbReference type="InterPro" id="IPR006483">
    <property type="entry name" value="CRISPR-assoc_Cas3_HD"/>
</dbReference>
<protein>
    <submittedName>
        <fullName evidence="5">HD domain-containing protein</fullName>
    </submittedName>
</protein>
<dbReference type="EMBL" id="CP162411">
    <property type="protein sequence ID" value="XDL15031.1"/>
    <property type="molecule type" value="Genomic_DNA"/>
</dbReference>
<sequence>MPEAVHLERFTAPYFHYWGKARSSSESENDVPYHLLPYHCLDVAACWHVHAVD</sequence>
<evidence type="ECO:0000313" key="5">
    <source>
        <dbReference type="EMBL" id="XDL15031.1"/>
    </source>
</evidence>
<feature type="domain" description="HD Cas3-type" evidence="4">
    <location>
        <begin position="18"/>
        <end position="48"/>
    </location>
</feature>
<dbReference type="GO" id="GO:0051607">
    <property type="term" value="P:defense response to virus"/>
    <property type="evidence" value="ECO:0007669"/>
    <property type="project" value="UniProtKB-KW"/>
</dbReference>
<dbReference type="Pfam" id="PF18019">
    <property type="entry name" value="Cas3_HD"/>
    <property type="match status" value="1"/>
</dbReference>
<dbReference type="AlphaFoldDB" id="A0AB39IIV5"/>
<evidence type="ECO:0000256" key="1">
    <source>
        <dbReference type="ARBA" id="ARBA00022723"/>
    </source>
</evidence>
<proteinExistence type="predicted"/>
<evidence type="ECO:0000256" key="2">
    <source>
        <dbReference type="ARBA" id="ARBA00022801"/>
    </source>
</evidence>
<organism evidence="5">
    <name type="scientific">Dickeya oryzae</name>
    <dbReference type="NCBI Taxonomy" id="1240404"/>
    <lineage>
        <taxon>Bacteria</taxon>
        <taxon>Pseudomonadati</taxon>
        <taxon>Pseudomonadota</taxon>
        <taxon>Gammaproteobacteria</taxon>
        <taxon>Enterobacterales</taxon>
        <taxon>Pectobacteriaceae</taxon>
        <taxon>Dickeya</taxon>
    </lineage>
</organism>
<reference evidence="5" key="1">
    <citation type="submission" date="2024-07" db="EMBL/GenBank/DDBJ databases">
        <authorList>
            <person name="Pedron J."/>
        </authorList>
    </citation>
    <scope>NUCLEOTIDE SEQUENCE</scope>
    <source>
        <strain evidence="5">A642-S2-A17</strain>
    </source>
</reference>
<keyword evidence="2" id="KW-0378">Hydrolase</keyword>
<evidence type="ECO:0000256" key="3">
    <source>
        <dbReference type="ARBA" id="ARBA00023118"/>
    </source>
</evidence>
<dbReference type="InterPro" id="IPR038257">
    <property type="entry name" value="CRISPR-assoc_Cas3_HD_sf"/>
</dbReference>
<dbReference type="Gene3D" id="1.10.3210.30">
    <property type="match status" value="1"/>
</dbReference>
<keyword evidence="1" id="KW-0479">Metal-binding</keyword>
<name>A0AB39IIV5_9GAMM</name>
<keyword evidence="3" id="KW-0051">Antiviral defense</keyword>
<dbReference type="GO" id="GO:0046872">
    <property type="term" value="F:metal ion binding"/>
    <property type="evidence" value="ECO:0007669"/>
    <property type="project" value="UniProtKB-KW"/>
</dbReference>
<dbReference type="GO" id="GO:0016787">
    <property type="term" value="F:hydrolase activity"/>
    <property type="evidence" value="ECO:0007669"/>
    <property type="project" value="UniProtKB-KW"/>
</dbReference>
<evidence type="ECO:0000259" key="4">
    <source>
        <dbReference type="Pfam" id="PF18019"/>
    </source>
</evidence>
<accession>A0AB39IIV5</accession>
<gene>
    <name evidence="5" type="ORF">LF923_0001760</name>
</gene>